<dbReference type="Proteomes" id="UP001054821">
    <property type="component" value="Chromosome 7"/>
</dbReference>
<keyword evidence="1" id="KW-0812">Transmembrane</keyword>
<protein>
    <submittedName>
        <fullName evidence="2">Uncharacterized protein</fullName>
    </submittedName>
</protein>
<dbReference type="EMBL" id="JAJFAZ020000007">
    <property type="protein sequence ID" value="KAI5319646.1"/>
    <property type="molecule type" value="Genomic_DNA"/>
</dbReference>
<evidence type="ECO:0000313" key="2">
    <source>
        <dbReference type="EMBL" id="KAI5319646.1"/>
    </source>
</evidence>
<accession>A0AAD4V886</accession>
<organism evidence="2 3">
    <name type="scientific">Prunus dulcis</name>
    <name type="common">Almond</name>
    <name type="synonym">Amygdalus dulcis</name>
    <dbReference type="NCBI Taxonomy" id="3755"/>
    <lineage>
        <taxon>Eukaryota</taxon>
        <taxon>Viridiplantae</taxon>
        <taxon>Streptophyta</taxon>
        <taxon>Embryophyta</taxon>
        <taxon>Tracheophyta</taxon>
        <taxon>Spermatophyta</taxon>
        <taxon>Magnoliopsida</taxon>
        <taxon>eudicotyledons</taxon>
        <taxon>Gunneridae</taxon>
        <taxon>Pentapetalae</taxon>
        <taxon>rosids</taxon>
        <taxon>fabids</taxon>
        <taxon>Rosales</taxon>
        <taxon>Rosaceae</taxon>
        <taxon>Amygdaloideae</taxon>
        <taxon>Amygdaleae</taxon>
        <taxon>Prunus</taxon>
    </lineage>
</organism>
<feature type="transmembrane region" description="Helical" evidence="1">
    <location>
        <begin position="88"/>
        <end position="107"/>
    </location>
</feature>
<evidence type="ECO:0000256" key="1">
    <source>
        <dbReference type="SAM" id="Phobius"/>
    </source>
</evidence>
<dbReference type="AlphaFoldDB" id="A0AAD4V886"/>
<name>A0AAD4V886_PRUDU</name>
<evidence type="ECO:0000313" key="3">
    <source>
        <dbReference type="Proteomes" id="UP001054821"/>
    </source>
</evidence>
<gene>
    <name evidence="2" type="ORF">L3X38_039354</name>
</gene>
<comment type="caution">
    <text evidence="2">The sequence shown here is derived from an EMBL/GenBank/DDBJ whole genome shotgun (WGS) entry which is preliminary data.</text>
</comment>
<keyword evidence="1" id="KW-1133">Transmembrane helix</keyword>
<reference evidence="2 3" key="1">
    <citation type="journal article" date="2022" name="G3 (Bethesda)">
        <title>Whole-genome sequence and methylome profiling of the almond [Prunus dulcis (Mill.) D.A. Webb] cultivar 'Nonpareil'.</title>
        <authorList>
            <person name="D'Amico-Willman K.M."/>
            <person name="Ouma W.Z."/>
            <person name="Meulia T."/>
            <person name="Sideli G.M."/>
            <person name="Gradziel T.M."/>
            <person name="Fresnedo-Ramirez J."/>
        </authorList>
    </citation>
    <scope>NUCLEOTIDE SEQUENCE [LARGE SCALE GENOMIC DNA]</scope>
    <source>
        <strain evidence="2">Clone GOH B32 T37-40</strain>
    </source>
</reference>
<keyword evidence="3" id="KW-1185">Reference proteome</keyword>
<keyword evidence="1" id="KW-0472">Membrane</keyword>
<sequence length="108" mass="11779">MPSKVSGTCSPLSMASLTVSLRGVFGDSDGPSGGIDQLNGWEVEVGGVVDLVGWRALLADDQSKAMMIIHGGWMDAGQGRQRLRRRRMLLLGGFFFFLFLSKFGYIYS</sequence>
<proteinExistence type="predicted"/>